<sequence>MNSSAIPLDAQITALTSAVQSNRESLDDAARLKAITAARGLLAALHSPAETVIQDSIMNSVLPMALRMGVQLDAFRAICDDQGQGTTTQQIADRSGASVVLVDQIMRVLIASGYISEVDIQTYKPSPLTKVMADPIFEATIRACFDLGTFCSTGAPAFFRKNNNQFPSSVKDTPFQLAMNTELSYFEWLGQNPEVASDFQQWMTLKQKETPNWVDWFDVQGRIIDGFRSDSPDGNNVLLVDIGGGEGHYLHALNEKFPPPSLPGRLVLQDLPHVISSIKTPPGGTELMAHDFFTSQPVKGARAYYMHYILHDWADEQARTILGHIVDAMEPDYSRLIINDCVIPDRNCDFPTACLSVMMMVLVGAFERSERQWRELLNSVGLTDVVFHQPPGNSEGIIEAIRS</sequence>
<dbReference type="GO" id="GO:0032259">
    <property type="term" value="P:methylation"/>
    <property type="evidence" value="ECO:0007669"/>
    <property type="project" value="UniProtKB-KW"/>
</dbReference>
<dbReference type="InterPro" id="IPR001077">
    <property type="entry name" value="COMT_C"/>
</dbReference>
<dbReference type="Gene3D" id="3.40.50.150">
    <property type="entry name" value="Vaccinia Virus protein VP39"/>
    <property type="match status" value="1"/>
</dbReference>
<gene>
    <name evidence="7" type="ORF">BO71DRAFT_368811</name>
</gene>
<dbReference type="InterPro" id="IPR036388">
    <property type="entry name" value="WH-like_DNA-bd_sf"/>
</dbReference>
<dbReference type="SUPFAM" id="SSF46785">
    <property type="entry name" value="Winged helix' DNA-binding domain"/>
    <property type="match status" value="1"/>
</dbReference>
<dbReference type="InterPro" id="IPR029063">
    <property type="entry name" value="SAM-dependent_MTases_sf"/>
</dbReference>
<feature type="domain" description="O-methyltransferase dimerisation" evidence="6">
    <location>
        <begin position="59"/>
        <end position="131"/>
    </location>
</feature>
<dbReference type="AlphaFoldDB" id="A0A319E786"/>
<evidence type="ECO:0000256" key="3">
    <source>
        <dbReference type="ARBA" id="ARBA00022691"/>
    </source>
</evidence>
<dbReference type="InterPro" id="IPR016461">
    <property type="entry name" value="COMT-like"/>
</dbReference>
<dbReference type="PANTHER" id="PTHR43712:SF1">
    <property type="entry name" value="HYPOTHETICAL O-METHYLTRANSFERASE (EUROFUNG)-RELATED"/>
    <property type="match status" value="1"/>
</dbReference>
<evidence type="ECO:0000256" key="1">
    <source>
        <dbReference type="ARBA" id="ARBA00022603"/>
    </source>
</evidence>
<evidence type="ECO:0000313" key="7">
    <source>
        <dbReference type="EMBL" id="PYH99493.1"/>
    </source>
</evidence>
<dbReference type="Pfam" id="PF08100">
    <property type="entry name" value="Dimerisation"/>
    <property type="match status" value="1"/>
</dbReference>
<dbReference type="PANTHER" id="PTHR43712">
    <property type="entry name" value="PUTATIVE (AFU_ORTHOLOGUE AFUA_4G14580)-RELATED"/>
    <property type="match status" value="1"/>
</dbReference>
<dbReference type="PROSITE" id="PS51683">
    <property type="entry name" value="SAM_OMT_II"/>
    <property type="match status" value="1"/>
</dbReference>
<evidence type="ECO:0000313" key="8">
    <source>
        <dbReference type="Proteomes" id="UP000247810"/>
    </source>
</evidence>
<evidence type="ECO:0000256" key="4">
    <source>
        <dbReference type="PIRSR" id="PIRSR005739-1"/>
    </source>
</evidence>
<dbReference type="GO" id="GO:0046983">
    <property type="term" value="F:protein dimerization activity"/>
    <property type="evidence" value="ECO:0007669"/>
    <property type="project" value="InterPro"/>
</dbReference>
<dbReference type="OrthoDB" id="1535081at2759"/>
<keyword evidence="3" id="KW-0949">S-adenosyl-L-methionine</keyword>
<dbReference type="Pfam" id="PF00891">
    <property type="entry name" value="Methyltransf_2"/>
    <property type="match status" value="1"/>
</dbReference>
<dbReference type="SUPFAM" id="SSF53335">
    <property type="entry name" value="S-adenosyl-L-methionine-dependent methyltransferases"/>
    <property type="match status" value="1"/>
</dbReference>
<dbReference type="PIRSF" id="PIRSF005739">
    <property type="entry name" value="O-mtase"/>
    <property type="match status" value="1"/>
</dbReference>
<dbReference type="Proteomes" id="UP000247810">
    <property type="component" value="Unassembled WGS sequence"/>
</dbReference>
<keyword evidence="2 7" id="KW-0808">Transferase</keyword>
<evidence type="ECO:0000256" key="2">
    <source>
        <dbReference type="ARBA" id="ARBA00022679"/>
    </source>
</evidence>
<protein>
    <submittedName>
        <fullName evidence="7">Sterigmatocystin 8-O-methyltransferase</fullName>
    </submittedName>
</protein>
<accession>A0A319E786</accession>
<reference evidence="7 8" key="1">
    <citation type="submission" date="2018-02" db="EMBL/GenBank/DDBJ databases">
        <title>The genomes of Aspergillus section Nigri reveals drivers in fungal speciation.</title>
        <authorList>
            <consortium name="DOE Joint Genome Institute"/>
            <person name="Vesth T.C."/>
            <person name="Nybo J."/>
            <person name="Theobald S."/>
            <person name="Brandl J."/>
            <person name="Frisvad J.C."/>
            <person name="Nielsen K.F."/>
            <person name="Lyhne E.K."/>
            <person name="Kogle M.E."/>
            <person name="Kuo A."/>
            <person name="Riley R."/>
            <person name="Clum A."/>
            <person name="Nolan M."/>
            <person name="Lipzen A."/>
            <person name="Salamov A."/>
            <person name="Henrissat B."/>
            <person name="Wiebenga A."/>
            <person name="De vries R.P."/>
            <person name="Grigoriev I.V."/>
            <person name="Mortensen U.H."/>
            <person name="Andersen M.R."/>
            <person name="Baker S.E."/>
        </authorList>
    </citation>
    <scope>NUCLEOTIDE SEQUENCE [LARGE SCALE GENOMIC DNA]</scope>
    <source>
        <strain evidence="7 8">CBS 707.79</strain>
    </source>
</reference>
<proteinExistence type="predicted"/>
<dbReference type="EMBL" id="KZ825801">
    <property type="protein sequence ID" value="PYH99493.1"/>
    <property type="molecule type" value="Genomic_DNA"/>
</dbReference>
<keyword evidence="8" id="KW-1185">Reference proteome</keyword>
<dbReference type="InterPro" id="IPR036390">
    <property type="entry name" value="WH_DNA-bd_sf"/>
</dbReference>
<dbReference type="GO" id="GO:0044550">
    <property type="term" value="P:secondary metabolite biosynthetic process"/>
    <property type="evidence" value="ECO:0007669"/>
    <property type="project" value="UniProtKB-ARBA"/>
</dbReference>
<feature type="active site" description="Proton acceptor" evidence="4">
    <location>
        <position position="311"/>
    </location>
</feature>
<dbReference type="InterPro" id="IPR012967">
    <property type="entry name" value="COMT_dimerisation"/>
</dbReference>
<feature type="domain" description="O-methyltransferase C-terminal" evidence="5">
    <location>
        <begin position="238"/>
        <end position="381"/>
    </location>
</feature>
<name>A0A319E786_9EURO</name>
<dbReference type="GO" id="GO:0008171">
    <property type="term" value="F:O-methyltransferase activity"/>
    <property type="evidence" value="ECO:0007669"/>
    <property type="project" value="InterPro"/>
</dbReference>
<evidence type="ECO:0000259" key="6">
    <source>
        <dbReference type="Pfam" id="PF08100"/>
    </source>
</evidence>
<dbReference type="VEuPathDB" id="FungiDB:BO71DRAFT_368811"/>
<evidence type="ECO:0000259" key="5">
    <source>
        <dbReference type="Pfam" id="PF00891"/>
    </source>
</evidence>
<organism evidence="7 8">
    <name type="scientific">Aspergillus ellipticus CBS 707.79</name>
    <dbReference type="NCBI Taxonomy" id="1448320"/>
    <lineage>
        <taxon>Eukaryota</taxon>
        <taxon>Fungi</taxon>
        <taxon>Dikarya</taxon>
        <taxon>Ascomycota</taxon>
        <taxon>Pezizomycotina</taxon>
        <taxon>Eurotiomycetes</taxon>
        <taxon>Eurotiomycetidae</taxon>
        <taxon>Eurotiales</taxon>
        <taxon>Aspergillaceae</taxon>
        <taxon>Aspergillus</taxon>
        <taxon>Aspergillus subgen. Circumdati</taxon>
    </lineage>
</organism>
<keyword evidence="1 7" id="KW-0489">Methyltransferase</keyword>
<dbReference type="Gene3D" id="1.10.10.10">
    <property type="entry name" value="Winged helix-like DNA-binding domain superfamily/Winged helix DNA-binding domain"/>
    <property type="match status" value="1"/>
</dbReference>